<dbReference type="RefSeq" id="WP_069945377.1">
    <property type="nucleotide sequence ID" value="NZ_MIPW01000063.1"/>
</dbReference>
<comment type="caution">
    <text evidence="5">The sequence shown here is derived from an EMBL/GenBank/DDBJ whole genome shotgun (WGS) entry which is preliminary data.</text>
</comment>
<dbReference type="GO" id="GO:0032259">
    <property type="term" value="P:methylation"/>
    <property type="evidence" value="ECO:0007669"/>
    <property type="project" value="UniProtKB-KW"/>
</dbReference>
<dbReference type="Pfam" id="PF05175">
    <property type="entry name" value="MTS"/>
    <property type="match status" value="1"/>
</dbReference>
<dbReference type="SUPFAM" id="SSF53335">
    <property type="entry name" value="S-adenosyl-L-methionine-dependent methyltransferases"/>
    <property type="match status" value="1"/>
</dbReference>
<keyword evidence="2" id="KW-0808">Transferase</keyword>
<proteinExistence type="predicted"/>
<evidence type="ECO:0000313" key="5">
    <source>
        <dbReference type="EMBL" id="OES24873.1"/>
    </source>
</evidence>
<feature type="domain" description="Methyltransferase small" evidence="4">
    <location>
        <begin position="74"/>
        <end position="153"/>
    </location>
</feature>
<accession>A0AB36FN89</accession>
<reference evidence="5 6" key="1">
    <citation type="submission" date="2016-09" db="EMBL/GenBank/DDBJ databases">
        <title>Draft Genome Sequence of four Alteromonas macleodii strains isolated from copper coupons and grown long-term at elevated copper levels.</title>
        <authorList>
            <person name="Cusick K."/>
            <person name="Dale J."/>
            <person name="Little B."/>
            <person name="Biffinger J."/>
        </authorList>
    </citation>
    <scope>NUCLEOTIDE SEQUENCE [LARGE SCALE GENOMIC DNA]</scope>
    <source>
        <strain evidence="5 6">KCP01</strain>
    </source>
</reference>
<dbReference type="InterPro" id="IPR029063">
    <property type="entry name" value="SAM-dependent_MTases_sf"/>
</dbReference>
<dbReference type="InterPro" id="IPR007848">
    <property type="entry name" value="Small_mtfrase_dom"/>
</dbReference>
<protein>
    <submittedName>
        <fullName evidence="5">Methyltransferase domain protein</fullName>
    </submittedName>
</protein>
<sequence>MARLTKAQNKAQQAVIELLKQDILNHDEKVFVLENYHEAATNMTSAAGAFFTPLALAHEFAEYCSFPRTKGPVKILDLCAGIGVLSFALQTLIDNSPYNESCEITCVEINPDYIAVGQKLLPNATWVQLDVSDIQAIKSLGQFDLVVSNPPFGNVPTFSKREPLAYTGSNAIYAVAELAALMAGCATLIMPQQDAGFKYSGETYFQALESEALTKFTEQTGITFIPNNFSGTDLYERKWKAKVPRVEFAECDFSESVVQTCWQQSKVSQGQLFG</sequence>
<evidence type="ECO:0000313" key="6">
    <source>
        <dbReference type="Proteomes" id="UP000095392"/>
    </source>
</evidence>
<dbReference type="Gene3D" id="3.40.50.150">
    <property type="entry name" value="Vaccinia Virus protein VP39"/>
    <property type="match status" value="1"/>
</dbReference>
<name>A0AB36FN89_ALTMA</name>
<dbReference type="PRINTS" id="PR00507">
    <property type="entry name" value="N12N6MTFRASE"/>
</dbReference>
<gene>
    <name evidence="5" type="ORF">BFV95_4632</name>
</gene>
<evidence type="ECO:0000259" key="4">
    <source>
        <dbReference type="Pfam" id="PF05175"/>
    </source>
</evidence>
<evidence type="ECO:0000256" key="1">
    <source>
        <dbReference type="ARBA" id="ARBA00022603"/>
    </source>
</evidence>
<dbReference type="CDD" id="cd02440">
    <property type="entry name" value="AdoMet_MTases"/>
    <property type="match status" value="1"/>
</dbReference>
<organism evidence="5 6">
    <name type="scientific">Alteromonas macleodii</name>
    <name type="common">Pseudoalteromonas macleodii</name>
    <dbReference type="NCBI Taxonomy" id="28108"/>
    <lineage>
        <taxon>Bacteria</taxon>
        <taxon>Pseudomonadati</taxon>
        <taxon>Pseudomonadota</taxon>
        <taxon>Gammaproteobacteria</taxon>
        <taxon>Alteromonadales</taxon>
        <taxon>Alteromonadaceae</taxon>
        <taxon>Alteromonas/Salinimonas group</taxon>
        <taxon>Alteromonas</taxon>
    </lineage>
</organism>
<keyword evidence="6" id="KW-1185">Reference proteome</keyword>
<dbReference type="GO" id="GO:0003676">
    <property type="term" value="F:nucleic acid binding"/>
    <property type="evidence" value="ECO:0007669"/>
    <property type="project" value="InterPro"/>
</dbReference>
<dbReference type="EMBL" id="MIPY01000058">
    <property type="protein sequence ID" value="OES24873.1"/>
    <property type="molecule type" value="Genomic_DNA"/>
</dbReference>
<dbReference type="AlphaFoldDB" id="A0AB36FN89"/>
<dbReference type="Proteomes" id="UP000095392">
    <property type="component" value="Unassembled WGS sequence"/>
</dbReference>
<dbReference type="InterPro" id="IPR002052">
    <property type="entry name" value="DNA_methylase_N6_adenine_CS"/>
</dbReference>
<evidence type="ECO:0000256" key="3">
    <source>
        <dbReference type="ARBA" id="ARBA00022691"/>
    </source>
</evidence>
<evidence type="ECO:0000256" key="2">
    <source>
        <dbReference type="ARBA" id="ARBA00022679"/>
    </source>
</evidence>
<keyword evidence="1 5" id="KW-0489">Methyltransferase</keyword>
<dbReference type="GO" id="GO:0008757">
    <property type="term" value="F:S-adenosylmethionine-dependent methyltransferase activity"/>
    <property type="evidence" value="ECO:0007669"/>
    <property type="project" value="UniProtKB-ARBA"/>
</dbReference>
<dbReference type="GO" id="GO:0008170">
    <property type="term" value="F:N-methyltransferase activity"/>
    <property type="evidence" value="ECO:0007669"/>
    <property type="project" value="UniProtKB-ARBA"/>
</dbReference>
<keyword evidence="3" id="KW-0949">S-adenosyl-L-methionine</keyword>
<dbReference type="PROSITE" id="PS00092">
    <property type="entry name" value="N6_MTASE"/>
    <property type="match status" value="1"/>
</dbReference>